<evidence type="ECO:0000313" key="1">
    <source>
        <dbReference type="EMBL" id="RZT88749.1"/>
    </source>
</evidence>
<organism evidence="1 2">
    <name type="scientific">Pseudonocardia sediminis</name>
    <dbReference type="NCBI Taxonomy" id="1397368"/>
    <lineage>
        <taxon>Bacteria</taxon>
        <taxon>Bacillati</taxon>
        <taxon>Actinomycetota</taxon>
        <taxon>Actinomycetes</taxon>
        <taxon>Pseudonocardiales</taxon>
        <taxon>Pseudonocardiaceae</taxon>
        <taxon>Pseudonocardia</taxon>
    </lineage>
</organism>
<reference evidence="1 2" key="1">
    <citation type="submission" date="2019-02" db="EMBL/GenBank/DDBJ databases">
        <title>Sequencing the genomes of 1000 actinobacteria strains.</title>
        <authorList>
            <person name="Klenk H.-P."/>
        </authorList>
    </citation>
    <scope>NUCLEOTIDE SEQUENCE [LARGE SCALE GENOMIC DNA]</scope>
    <source>
        <strain evidence="1 2">DSM 45779</strain>
    </source>
</reference>
<dbReference type="RefSeq" id="WP_130292756.1">
    <property type="nucleotide sequence ID" value="NZ_SHKL01000001.1"/>
</dbReference>
<sequence>MSIKVETGSIAETMEGFAFAYLLTLGTSPRPHVVAVGVTAVDGALRVSEVGRSSRRNIEGDDAVTLLWPPRDAGGYSLIVDGNASVRGDEVVVVPERAVLHRPAPEAPAPADGSCAADCVELPVREGS</sequence>
<dbReference type="OrthoDB" id="8907583at2"/>
<name>A0A4Q7V7L5_PSEST</name>
<accession>A0A4Q7V7L5</accession>
<proteinExistence type="predicted"/>
<dbReference type="InterPro" id="IPR012349">
    <property type="entry name" value="Split_barrel_FMN-bd"/>
</dbReference>
<gene>
    <name evidence="1" type="ORF">EV383_5694</name>
</gene>
<evidence type="ECO:0008006" key="3">
    <source>
        <dbReference type="Google" id="ProtNLM"/>
    </source>
</evidence>
<keyword evidence="2" id="KW-1185">Reference proteome</keyword>
<dbReference type="Proteomes" id="UP000291591">
    <property type="component" value="Unassembled WGS sequence"/>
</dbReference>
<dbReference type="Gene3D" id="2.30.110.10">
    <property type="entry name" value="Electron Transport, Fmn-binding Protein, Chain A"/>
    <property type="match status" value="1"/>
</dbReference>
<dbReference type="AlphaFoldDB" id="A0A4Q7V7L5"/>
<comment type="caution">
    <text evidence="1">The sequence shown here is derived from an EMBL/GenBank/DDBJ whole genome shotgun (WGS) entry which is preliminary data.</text>
</comment>
<dbReference type="EMBL" id="SHKL01000001">
    <property type="protein sequence ID" value="RZT88749.1"/>
    <property type="molecule type" value="Genomic_DNA"/>
</dbReference>
<dbReference type="SUPFAM" id="SSF50475">
    <property type="entry name" value="FMN-binding split barrel"/>
    <property type="match status" value="1"/>
</dbReference>
<evidence type="ECO:0000313" key="2">
    <source>
        <dbReference type="Proteomes" id="UP000291591"/>
    </source>
</evidence>
<protein>
    <recommendedName>
        <fullName evidence="3">Pyridoxamine 5'-phosphate oxidase</fullName>
    </recommendedName>
</protein>